<keyword evidence="9" id="KW-1185">Reference proteome</keyword>
<feature type="active site" description="Proton acceptor" evidence="4">
    <location>
        <position position="273"/>
    </location>
</feature>
<evidence type="ECO:0000313" key="8">
    <source>
        <dbReference type="EMBL" id="OLQ08294.1"/>
    </source>
</evidence>
<evidence type="ECO:0000256" key="1">
    <source>
        <dbReference type="ARBA" id="ARBA00009865"/>
    </source>
</evidence>
<comment type="caution">
    <text evidence="8">The sequence shown here is derived from an EMBL/GenBank/DDBJ whole genome shotgun (WGS) entry which is preliminary data.</text>
</comment>
<feature type="region of interest" description="Disordered" evidence="7">
    <location>
        <begin position="129"/>
        <end position="159"/>
    </location>
</feature>
<name>A0A1Q9ELI6_SYMMI</name>
<keyword evidence="2 6" id="KW-0378">Hydrolase</keyword>
<feature type="active site" description="Proton donor" evidence="4">
    <location>
        <position position="455"/>
    </location>
</feature>
<sequence>MHILCHIVYPKVVPVILELLRALQKPGYEQVPDCSRLCTATFVLKDLRTKYCKQTKACVLEFDHFCGKKAARPGTGYTVTCTEQWLSFSRANPLASAAGAAASLHSCRSMAQSRRDEVWERKRQAFLSRQNGDGASAVSRPSMASAAPRSQARPSPLGGADEALSRLVREGYPETVGAAPQGTPTTRQMYGMQAYAGQAGSRPNSRSRDPPQQPSQQEGFHSGVAQQWYHIAIEWLISPGAEKMAAAAAAAVGAVEVHEDFFANPIVDGDYPDPGAAWIGDRYYLVATGGGPQGAFRMLQSPDLVHWESCGQVFSSKSLPVWSGGAHGQKCDYWAPEIHQLPSGRTAVFFSAREPAPGRALHIGVATSDKAEGPYQDIGEPLVSDPHWAIDATYFSDHESGKQYLLWKIDGNAHNVPSAIKIRELDTTVGCTLATGSEVHELIRNDLPWEGTVVEGPFLIKRGGFYYLFYSGECYGNHRYCVGVARAEQVLGPYEKAAAPVLSSGRGFAGPGHCVVVAAPGGDVMVYHAWPSDSPGGRGSRGAKRQIRMPQ</sequence>
<evidence type="ECO:0000256" key="4">
    <source>
        <dbReference type="PIRSR" id="PIRSR606710-1"/>
    </source>
</evidence>
<evidence type="ECO:0000313" key="9">
    <source>
        <dbReference type="Proteomes" id="UP000186817"/>
    </source>
</evidence>
<keyword evidence="3 6" id="KW-0326">Glycosidase</keyword>
<evidence type="ECO:0000256" key="6">
    <source>
        <dbReference type="RuleBase" id="RU361187"/>
    </source>
</evidence>
<dbReference type="GO" id="GO:0005975">
    <property type="term" value="P:carbohydrate metabolic process"/>
    <property type="evidence" value="ECO:0007669"/>
    <property type="project" value="InterPro"/>
</dbReference>
<evidence type="ECO:0000256" key="3">
    <source>
        <dbReference type="ARBA" id="ARBA00023295"/>
    </source>
</evidence>
<dbReference type="PANTHER" id="PTHR42812:SF5">
    <property type="entry name" value="ENDO-ARABINASE"/>
    <property type="match status" value="1"/>
</dbReference>
<dbReference type="Pfam" id="PF04616">
    <property type="entry name" value="Glyco_hydro_43"/>
    <property type="match status" value="1"/>
</dbReference>
<dbReference type="GO" id="GO:0004553">
    <property type="term" value="F:hydrolase activity, hydrolyzing O-glycosyl compounds"/>
    <property type="evidence" value="ECO:0007669"/>
    <property type="project" value="InterPro"/>
</dbReference>
<organism evidence="8 9">
    <name type="scientific">Symbiodinium microadriaticum</name>
    <name type="common">Dinoflagellate</name>
    <name type="synonym">Zooxanthella microadriatica</name>
    <dbReference type="NCBI Taxonomy" id="2951"/>
    <lineage>
        <taxon>Eukaryota</taxon>
        <taxon>Sar</taxon>
        <taxon>Alveolata</taxon>
        <taxon>Dinophyceae</taxon>
        <taxon>Suessiales</taxon>
        <taxon>Symbiodiniaceae</taxon>
        <taxon>Symbiodinium</taxon>
    </lineage>
</organism>
<reference evidence="8 9" key="1">
    <citation type="submission" date="2016-02" db="EMBL/GenBank/DDBJ databases">
        <title>Genome analysis of coral dinoflagellate symbionts highlights evolutionary adaptations to a symbiotic lifestyle.</title>
        <authorList>
            <person name="Aranda M."/>
            <person name="Li Y."/>
            <person name="Liew Y.J."/>
            <person name="Baumgarten S."/>
            <person name="Simakov O."/>
            <person name="Wilson M."/>
            <person name="Piel J."/>
            <person name="Ashoor H."/>
            <person name="Bougouffa S."/>
            <person name="Bajic V.B."/>
            <person name="Ryu T."/>
            <person name="Ravasi T."/>
            <person name="Bayer T."/>
            <person name="Micklem G."/>
            <person name="Kim H."/>
            <person name="Bhak J."/>
            <person name="Lajeunesse T.C."/>
            <person name="Voolstra C.R."/>
        </authorList>
    </citation>
    <scope>NUCLEOTIDE SEQUENCE [LARGE SCALE GENOMIC DNA]</scope>
    <source>
        <strain evidence="8 9">CCMP2467</strain>
    </source>
</reference>
<dbReference type="SUPFAM" id="SSF75005">
    <property type="entry name" value="Arabinanase/levansucrase/invertase"/>
    <property type="match status" value="1"/>
</dbReference>
<accession>A0A1Q9ELI6</accession>
<protein>
    <submittedName>
        <fullName evidence="8">Intracellular endo-alpha-(1-&gt;5)-L-arabinanase</fullName>
    </submittedName>
</protein>
<gene>
    <name evidence="8" type="primary">abn-ts</name>
    <name evidence="8" type="ORF">AK812_SmicGene8204</name>
</gene>
<evidence type="ECO:0000256" key="7">
    <source>
        <dbReference type="SAM" id="MobiDB-lite"/>
    </source>
</evidence>
<feature type="compositionally biased region" description="Low complexity" evidence="7">
    <location>
        <begin position="135"/>
        <end position="156"/>
    </location>
</feature>
<dbReference type="EMBL" id="LSRX01000120">
    <property type="protein sequence ID" value="OLQ08294.1"/>
    <property type="molecule type" value="Genomic_DNA"/>
</dbReference>
<dbReference type="PROSITE" id="PS50216">
    <property type="entry name" value="DHHC"/>
    <property type="match status" value="1"/>
</dbReference>
<feature type="site" description="Important for catalytic activity, responsible for pKa modulation of the active site Glu and correct orientation of both the proton donor and substrate" evidence="5">
    <location>
        <position position="391"/>
    </location>
</feature>
<dbReference type="AlphaFoldDB" id="A0A1Q9ELI6"/>
<feature type="region of interest" description="Disordered" evidence="7">
    <location>
        <begin position="196"/>
        <end position="220"/>
    </location>
</feature>
<dbReference type="PANTHER" id="PTHR42812">
    <property type="entry name" value="BETA-XYLOSIDASE"/>
    <property type="match status" value="1"/>
</dbReference>
<proteinExistence type="inferred from homology"/>
<evidence type="ECO:0000256" key="5">
    <source>
        <dbReference type="PIRSR" id="PIRSR606710-2"/>
    </source>
</evidence>
<dbReference type="Proteomes" id="UP000186817">
    <property type="component" value="Unassembled WGS sequence"/>
</dbReference>
<dbReference type="Gene3D" id="2.115.10.20">
    <property type="entry name" value="Glycosyl hydrolase domain, family 43"/>
    <property type="match status" value="1"/>
</dbReference>
<dbReference type="InterPro" id="IPR023296">
    <property type="entry name" value="Glyco_hydro_beta-prop_sf"/>
</dbReference>
<dbReference type="InterPro" id="IPR006710">
    <property type="entry name" value="Glyco_hydro_43"/>
</dbReference>
<dbReference type="OrthoDB" id="272289at2759"/>
<dbReference type="InterPro" id="IPR051795">
    <property type="entry name" value="Glycosyl_Hydrlase_43"/>
</dbReference>
<dbReference type="CDD" id="cd08999">
    <property type="entry name" value="GH43_ABN-like"/>
    <property type="match status" value="1"/>
</dbReference>
<evidence type="ECO:0000256" key="2">
    <source>
        <dbReference type="ARBA" id="ARBA00022801"/>
    </source>
</evidence>
<comment type="similarity">
    <text evidence="1 6">Belongs to the glycosyl hydrolase 43 family.</text>
</comment>